<organism evidence="2 3">
    <name type="scientific">Liparis tanakae</name>
    <name type="common">Tanaka's snailfish</name>
    <dbReference type="NCBI Taxonomy" id="230148"/>
    <lineage>
        <taxon>Eukaryota</taxon>
        <taxon>Metazoa</taxon>
        <taxon>Chordata</taxon>
        <taxon>Craniata</taxon>
        <taxon>Vertebrata</taxon>
        <taxon>Euteleostomi</taxon>
        <taxon>Actinopterygii</taxon>
        <taxon>Neopterygii</taxon>
        <taxon>Teleostei</taxon>
        <taxon>Neoteleostei</taxon>
        <taxon>Acanthomorphata</taxon>
        <taxon>Eupercaria</taxon>
        <taxon>Perciformes</taxon>
        <taxon>Cottioidei</taxon>
        <taxon>Cottales</taxon>
        <taxon>Liparidae</taxon>
        <taxon>Liparis</taxon>
    </lineage>
</organism>
<comment type="caution">
    <text evidence="2">The sequence shown here is derived from an EMBL/GenBank/DDBJ whole genome shotgun (WGS) entry which is preliminary data.</text>
</comment>
<feature type="region of interest" description="Disordered" evidence="1">
    <location>
        <begin position="1"/>
        <end position="38"/>
    </location>
</feature>
<evidence type="ECO:0000256" key="1">
    <source>
        <dbReference type="SAM" id="MobiDB-lite"/>
    </source>
</evidence>
<sequence length="84" mass="9085">MAGTRGGETDGSGGEDTTPTLQHRGSGEEDLEDEGFQDGSEMMKIWRLSKEHALFLGGSACSRMCFTACQQTTEEEALSALFVY</sequence>
<dbReference type="Proteomes" id="UP000314294">
    <property type="component" value="Unassembled WGS sequence"/>
</dbReference>
<reference evidence="2 3" key="1">
    <citation type="submission" date="2019-03" db="EMBL/GenBank/DDBJ databases">
        <title>First draft genome of Liparis tanakae, snailfish: a comprehensive survey of snailfish specific genes.</title>
        <authorList>
            <person name="Kim W."/>
            <person name="Song I."/>
            <person name="Jeong J.-H."/>
            <person name="Kim D."/>
            <person name="Kim S."/>
            <person name="Ryu S."/>
            <person name="Song J.Y."/>
            <person name="Lee S.K."/>
        </authorList>
    </citation>
    <scope>NUCLEOTIDE SEQUENCE [LARGE SCALE GENOMIC DNA]</scope>
    <source>
        <tissue evidence="2">Muscle</tissue>
    </source>
</reference>
<keyword evidence="3" id="KW-1185">Reference proteome</keyword>
<feature type="compositionally biased region" description="Gly residues" evidence="1">
    <location>
        <begin position="1"/>
        <end position="14"/>
    </location>
</feature>
<protein>
    <submittedName>
        <fullName evidence="2">Uncharacterized protein</fullName>
    </submittedName>
</protein>
<dbReference type="AlphaFoldDB" id="A0A4Z2E805"/>
<accession>A0A4Z2E805</accession>
<dbReference type="EMBL" id="SRLO01015355">
    <property type="protein sequence ID" value="TNN24442.1"/>
    <property type="molecule type" value="Genomic_DNA"/>
</dbReference>
<proteinExistence type="predicted"/>
<name>A0A4Z2E805_9TELE</name>
<evidence type="ECO:0000313" key="2">
    <source>
        <dbReference type="EMBL" id="TNN24442.1"/>
    </source>
</evidence>
<gene>
    <name evidence="2" type="ORF">EYF80_065433</name>
</gene>
<evidence type="ECO:0000313" key="3">
    <source>
        <dbReference type="Proteomes" id="UP000314294"/>
    </source>
</evidence>